<dbReference type="GO" id="GO:0016592">
    <property type="term" value="C:mediator complex"/>
    <property type="evidence" value="ECO:0007669"/>
    <property type="project" value="InterPro"/>
</dbReference>
<organism evidence="10 11">
    <name type="scientific">Mortierella hygrophila</name>
    <dbReference type="NCBI Taxonomy" id="979708"/>
    <lineage>
        <taxon>Eukaryota</taxon>
        <taxon>Fungi</taxon>
        <taxon>Fungi incertae sedis</taxon>
        <taxon>Mucoromycota</taxon>
        <taxon>Mortierellomycotina</taxon>
        <taxon>Mortierellomycetes</taxon>
        <taxon>Mortierellales</taxon>
        <taxon>Mortierellaceae</taxon>
        <taxon>Mortierella</taxon>
    </lineage>
</organism>
<evidence type="ECO:0000256" key="6">
    <source>
        <dbReference type="ARBA" id="ARBA00023163"/>
    </source>
</evidence>
<dbReference type="AlphaFoldDB" id="A0A9P6FHX7"/>
<dbReference type="Gene3D" id="1.10.10.1340">
    <property type="entry name" value="Mediator of RNA polymerase II, submodule Med31 (Soh1)"/>
    <property type="match status" value="1"/>
</dbReference>
<evidence type="ECO:0000256" key="9">
    <source>
        <dbReference type="SAM" id="MobiDB-lite"/>
    </source>
</evidence>
<dbReference type="FunFam" id="1.10.10.1340:FF:000001">
    <property type="entry name" value="Mediator of RNA polymerase II transcription subunit 31"/>
    <property type="match status" value="1"/>
</dbReference>
<evidence type="ECO:0000256" key="3">
    <source>
        <dbReference type="ARBA" id="ARBA00019660"/>
    </source>
</evidence>
<comment type="subunit">
    <text evidence="8">Component of the Mediator complex.</text>
</comment>
<evidence type="ECO:0000313" key="10">
    <source>
        <dbReference type="EMBL" id="KAF9551194.1"/>
    </source>
</evidence>
<evidence type="ECO:0000256" key="8">
    <source>
        <dbReference type="RuleBase" id="RU364129"/>
    </source>
</evidence>
<dbReference type="PANTHER" id="PTHR13186">
    <property type="entry name" value="MEDIATOR OF RNA POLYMERASE II TRANSCRIPTION SUBUNIT 31"/>
    <property type="match status" value="1"/>
</dbReference>
<dbReference type="InterPro" id="IPR008831">
    <property type="entry name" value="Mediator_Med31"/>
</dbReference>
<feature type="region of interest" description="Disordered" evidence="9">
    <location>
        <begin position="1"/>
        <end position="20"/>
    </location>
</feature>
<dbReference type="EMBL" id="JAAAXW010000006">
    <property type="protein sequence ID" value="KAF9551194.1"/>
    <property type="molecule type" value="Genomic_DNA"/>
</dbReference>
<comment type="function">
    <text evidence="8">Component of the Mediator complex, a coactivator involved in the regulated transcription of nearly all RNA polymerase II-dependent genes. Mediator functions as a bridge to convey information from gene-specific regulatory proteins to the basal RNA polymerase II transcription machinery. Mediator is recruited to promoters by direct interactions with regulatory proteins and serves as a scaffold for the assembly of a functional preinitiation complex with RNA polymerase II and the general transcription factors.</text>
</comment>
<dbReference type="GO" id="GO:0003712">
    <property type="term" value="F:transcription coregulator activity"/>
    <property type="evidence" value="ECO:0007669"/>
    <property type="project" value="InterPro"/>
</dbReference>
<comment type="similarity">
    <text evidence="2 8">Belongs to the Mediator complex subunit 31 family.</text>
</comment>
<dbReference type="Pfam" id="PF05669">
    <property type="entry name" value="Med31"/>
    <property type="match status" value="1"/>
</dbReference>
<keyword evidence="5 8" id="KW-0010">Activator</keyword>
<keyword evidence="6 8" id="KW-0804">Transcription</keyword>
<name>A0A9P6FHX7_9FUNG</name>
<proteinExistence type="inferred from homology"/>
<feature type="region of interest" description="Disordered" evidence="9">
    <location>
        <begin position="207"/>
        <end position="232"/>
    </location>
</feature>
<gene>
    <name evidence="10" type="ORF">EC957_010080</name>
</gene>
<keyword evidence="7 8" id="KW-0539">Nucleus</keyword>
<evidence type="ECO:0000256" key="7">
    <source>
        <dbReference type="ARBA" id="ARBA00023242"/>
    </source>
</evidence>
<sequence length="232" mass="25724">MSEPESTANTPSVMDTDSPLQTEDEYEQLKRFQVELEFVQCLSNPWYLHHLAQQQYFNQDAFVRYLDYLQYFRKPEYAKFIIYPHCLHFLTLLQHKSFRDQLAKQDTATFVHERQYYHWQFLRNQDMVVRMEIMPDGTMAEIKTEPRLPLPGEASDAAAVGAAADGAAGPGTGVMAGEVGSGPGNTPLMAMDADVPGVATTGAPVTGQPGASPLTGGVRFINGPNGSHFPRP</sequence>
<comment type="subcellular location">
    <subcellularLocation>
        <location evidence="1 8">Nucleus</location>
    </subcellularLocation>
</comment>
<evidence type="ECO:0000256" key="4">
    <source>
        <dbReference type="ARBA" id="ARBA00023015"/>
    </source>
</evidence>
<dbReference type="InterPro" id="IPR038089">
    <property type="entry name" value="Med31_sf"/>
</dbReference>
<evidence type="ECO:0000256" key="5">
    <source>
        <dbReference type="ARBA" id="ARBA00023159"/>
    </source>
</evidence>
<evidence type="ECO:0000256" key="1">
    <source>
        <dbReference type="ARBA" id="ARBA00004123"/>
    </source>
</evidence>
<evidence type="ECO:0000313" key="11">
    <source>
        <dbReference type="Proteomes" id="UP000723463"/>
    </source>
</evidence>
<comment type="caution">
    <text evidence="10">The sequence shown here is derived from an EMBL/GenBank/DDBJ whole genome shotgun (WGS) entry which is preliminary data.</text>
</comment>
<accession>A0A9P6FHX7</accession>
<dbReference type="Proteomes" id="UP000723463">
    <property type="component" value="Unassembled WGS sequence"/>
</dbReference>
<keyword evidence="11" id="KW-1185">Reference proteome</keyword>
<dbReference type="GO" id="GO:0006355">
    <property type="term" value="P:regulation of DNA-templated transcription"/>
    <property type="evidence" value="ECO:0007669"/>
    <property type="project" value="InterPro"/>
</dbReference>
<protein>
    <recommendedName>
        <fullName evidence="3 8">Mediator of RNA polymerase II transcription subunit 31</fullName>
    </recommendedName>
</protein>
<keyword evidence="4 8" id="KW-0805">Transcription regulation</keyword>
<evidence type="ECO:0000256" key="2">
    <source>
        <dbReference type="ARBA" id="ARBA00006378"/>
    </source>
</evidence>
<reference evidence="10" key="1">
    <citation type="journal article" date="2020" name="Fungal Divers.">
        <title>Resolving the Mortierellaceae phylogeny through synthesis of multi-gene phylogenetics and phylogenomics.</title>
        <authorList>
            <person name="Vandepol N."/>
            <person name="Liber J."/>
            <person name="Desiro A."/>
            <person name="Na H."/>
            <person name="Kennedy M."/>
            <person name="Barry K."/>
            <person name="Grigoriev I.V."/>
            <person name="Miller A.N."/>
            <person name="O'Donnell K."/>
            <person name="Stajich J.E."/>
            <person name="Bonito G."/>
        </authorList>
    </citation>
    <scope>NUCLEOTIDE SEQUENCE</scope>
    <source>
        <strain evidence="10">NRRL 2591</strain>
    </source>
</reference>